<comment type="caution">
    <text evidence="1">The sequence shown here is derived from an EMBL/GenBank/DDBJ whole genome shotgun (WGS) entry which is preliminary data.</text>
</comment>
<proteinExistence type="predicted"/>
<evidence type="ECO:0000313" key="1">
    <source>
        <dbReference type="EMBL" id="EQD40903.1"/>
    </source>
</evidence>
<keyword evidence="1" id="KW-0378">Hydrolase</keyword>
<feature type="non-terminal residue" evidence="1">
    <location>
        <position position="1"/>
    </location>
</feature>
<organism evidence="1">
    <name type="scientific">mine drainage metagenome</name>
    <dbReference type="NCBI Taxonomy" id="410659"/>
    <lineage>
        <taxon>unclassified sequences</taxon>
        <taxon>metagenomes</taxon>
        <taxon>ecological metagenomes</taxon>
    </lineage>
</organism>
<accession>T0Z7D1</accession>
<dbReference type="Gene3D" id="3.40.50.300">
    <property type="entry name" value="P-loop containing nucleotide triphosphate hydrolases"/>
    <property type="match status" value="1"/>
</dbReference>
<dbReference type="AlphaFoldDB" id="T0Z7D1"/>
<reference evidence="1" key="2">
    <citation type="journal article" date="2014" name="ISME J.">
        <title>Microbial stratification in low pH oxic and suboxic macroscopic growths along an acid mine drainage.</title>
        <authorList>
            <person name="Mendez-Garcia C."/>
            <person name="Mesa V."/>
            <person name="Sprenger R.R."/>
            <person name="Richter M."/>
            <person name="Diez M.S."/>
            <person name="Solano J."/>
            <person name="Bargiela R."/>
            <person name="Golyshina O.V."/>
            <person name="Manteca A."/>
            <person name="Ramos J.L."/>
            <person name="Gallego J.R."/>
            <person name="Llorente I."/>
            <person name="Martins Dos Santos V.A."/>
            <person name="Jensen O.N."/>
            <person name="Pelaez A.I."/>
            <person name="Sanchez J."/>
            <person name="Ferrer M."/>
        </authorList>
    </citation>
    <scope>NUCLEOTIDE SEQUENCE</scope>
</reference>
<dbReference type="SUPFAM" id="SSF52540">
    <property type="entry name" value="P-loop containing nucleoside triphosphate hydrolases"/>
    <property type="match status" value="1"/>
</dbReference>
<protein>
    <submittedName>
        <fullName evidence="1">DNA helicase</fullName>
    </submittedName>
</protein>
<dbReference type="EMBL" id="AUZZ01007828">
    <property type="protein sequence ID" value="EQD40903.1"/>
    <property type="molecule type" value="Genomic_DNA"/>
</dbReference>
<dbReference type="GO" id="GO:0004386">
    <property type="term" value="F:helicase activity"/>
    <property type="evidence" value="ECO:0007669"/>
    <property type="project" value="UniProtKB-KW"/>
</dbReference>
<dbReference type="InterPro" id="IPR027417">
    <property type="entry name" value="P-loop_NTPase"/>
</dbReference>
<keyword evidence="1" id="KW-0067">ATP-binding</keyword>
<gene>
    <name evidence="1" type="ORF">B2A_10879</name>
</gene>
<name>T0Z7D1_9ZZZZ</name>
<dbReference type="Pfam" id="PF13481">
    <property type="entry name" value="AAA_25"/>
    <property type="match status" value="1"/>
</dbReference>
<feature type="non-terminal residue" evidence="1">
    <location>
        <position position="196"/>
    </location>
</feature>
<keyword evidence="1" id="KW-0347">Helicase</keyword>
<keyword evidence="1" id="KW-0547">Nucleotide-binding</keyword>
<sequence>PEGDIYEAPARGATVCVFGEDPPEIVQDRLHMLRQTLTPDDSAIADLWTEFFSACGADDDLRVITKAAGGFASGPFSAKLAEIAAGKRLVILDPLAFLIAGCDENDNGAMTYFMRTLSGVAQQSGAAIIVLHHVGKSREGGEDWERSRGASSLTTATRLQLNLRLPTLQESAGFGIDEAQRGFWVRIAQTKANYAK</sequence>
<reference evidence="1" key="1">
    <citation type="submission" date="2013-08" db="EMBL/GenBank/DDBJ databases">
        <authorList>
            <person name="Mendez C."/>
            <person name="Richter M."/>
            <person name="Ferrer M."/>
            <person name="Sanchez J."/>
        </authorList>
    </citation>
    <scope>NUCLEOTIDE SEQUENCE</scope>
</reference>